<proteinExistence type="inferred from homology"/>
<dbReference type="InterPro" id="IPR002022">
    <property type="entry name" value="Pec_lyase"/>
</dbReference>
<dbReference type="Pfam" id="PF00544">
    <property type="entry name" value="Pectate_lyase_4"/>
    <property type="match status" value="1"/>
</dbReference>
<gene>
    <name evidence="9" type="ORF">AQPW35_06560</name>
</gene>
<dbReference type="GO" id="GO:0030570">
    <property type="term" value="F:pectate lyase activity"/>
    <property type="evidence" value="ECO:0007669"/>
    <property type="project" value="InterPro"/>
</dbReference>
<dbReference type="Gene3D" id="2.160.20.10">
    <property type="entry name" value="Single-stranded right-handed beta-helix, Pectin lyase-like"/>
    <property type="match status" value="2"/>
</dbReference>
<comment type="caution">
    <text evidence="9">The sequence shown here is derived from an EMBL/GenBank/DDBJ whole genome shotgun (WGS) entry which is preliminary data.</text>
</comment>
<evidence type="ECO:0000256" key="1">
    <source>
        <dbReference type="ARBA" id="ARBA00022801"/>
    </source>
</evidence>
<evidence type="ECO:0000256" key="3">
    <source>
        <dbReference type="ARBA" id="ARBA00023239"/>
    </source>
</evidence>
<dbReference type="EMBL" id="BJCL01000001">
    <property type="protein sequence ID" value="GCL61575.1"/>
    <property type="molecule type" value="Genomic_DNA"/>
</dbReference>
<dbReference type="GO" id="GO:0005576">
    <property type="term" value="C:extracellular region"/>
    <property type="evidence" value="ECO:0007669"/>
    <property type="project" value="UniProtKB-SubCell"/>
</dbReference>
<dbReference type="GO" id="GO:0030599">
    <property type="term" value="F:pectinesterase activity"/>
    <property type="evidence" value="ECO:0007669"/>
    <property type="project" value="InterPro"/>
</dbReference>
<name>A0A480API3_9BURK</name>
<evidence type="ECO:0000256" key="6">
    <source>
        <dbReference type="SAM" id="MobiDB-lite"/>
    </source>
</evidence>
<evidence type="ECO:0000313" key="10">
    <source>
        <dbReference type="Proteomes" id="UP000301751"/>
    </source>
</evidence>
<dbReference type="AlphaFoldDB" id="A0A480API3"/>
<keyword evidence="10" id="KW-1185">Reference proteome</keyword>
<evidence type="ECO:0000256" key="7">
    <source>
        <dbReference type="SAM" id="SignalP"/>
    </source>
</evidence>
<keyword evidence="2" id="KW-0063">Aspartyl esterase</keyword>
<dbReference type="InterPro" id="IPR000070">
    <property type="entry name" value="Pectinesterase_cat"/>
</dbReference>
<feature type="active site" evidence="4">
    <location>
        <position position="255"/>
    </location>
</feature>
<dbReference type="PANTHER" id="PTHR31683">
    <property type="entry name" value="PECTATE LYASE 18-RELATED"/>
    <property type="match status" value="1"/>
</dbReference>
<dbReference type="Proteomes" id="UP000301751">
    <property type="component" value="Unassembled WGS sequence"/>
</dbReference>
<feature type="region of interest" description="Disordered" evidence="6">
    <location>
        <begin position="387"/>
        <end position="416"/>
    </location>
</feature>
<comment type="similarity">
    <text evidence="5">Belongs to the polysaccharide lyase 1 family.</text>
</comment>
<dbReference type="GO" id="GO:0000272">
    <property type="term" value="P:polysaccharide catabolic process"/>
    <property type="evidence" value="ECO:0007669"/>
    <property type="project" value="UniProtKB-KW"/>
</dbReference>
<dbReference type="InterPro" id="IPR033131">
    <property type="entry name" value="Pectinesterase_Asp_AS"/>
</dbReference>
<comment type="subcellular location">
    <subcellularLocation>
        <location evidence="5">Secreted</location>
    </subcellularLocation>
</comment>
<reference evidence="10" key="1">
    <citation type="submission" date="2019-03" db="EMBL/GenBank/DDBJ databases">
        <title>Aquabacterium pictum sp.nov., the first bacteriochlorophyll a-containing freshwater bacterium in the genus Aquabacterium of the class Betaproteobacteria.</title>
        <authorList>
            <person name="Hirose S."/>
            <person name="Tank M."/>
            <person name="Hara E."/>
            <person name="Tamaki H."/>
            <person name="Takaichi S."/>
            <person name="Haruta S."/>
            <person name="Hanada S."/>
        </authorList>
    </citation>
    <scope>NUCLEOTIDE SEQUENCE [LARGE SCALE GENOMIC DNA]</scope>
    <source>
        <strain evidence="10">W35</strain>
    </source>
</reference>
<evidence type="ECO:0000256" key="4">
    <source>
        <dbReference type="PROSITE-ProRule" id="PRU10040"/>
    </source>
</evidence>
<keyword evidence="5" id="KW-0964">Secreted</keyword>
<dbReference type="SUPFAM" id="SSF51126">
    <property type="entry name" value="Pectin lyase-like"/>
    <property type="match status" value="2"/>
</dbReference>
<keyword evidence="3 5" id="KW-0456">Lyase</keyword>
<dbReference type="Pfam" id="PF01095">
    <property type="entry name" value="Pectinesterase"/>
    <property type="match status" value="1"/>
</dbReference>
<evidence type="ECO:0000313" key="9">
    <source>
        <dbReference type="EMBL" id="GCL61575.1"/>
    </source>
</evidence>
<feature type="signal peptide" evidence="7">
    <location>
        <begin position="1"/>
        <end position="24"/>
    </location>
</feature>
<accession>A0A480API3</accession>
<evidence type="ECO:0000256" key="5">
    <source>
        <dbReference type="RuleBase" id="RU361173"/>
    </source>
</evidence>
<feature type="domain" description="Pectate lyase" evidence="8">
    <location>
        <begin position="474"/>
        <end position="713"/>
    </location>
</feature>
<keyword evidence="7" id="KW-0732">Signal</keyword>
<keyword evidence="5" id="KW-0119">Carbohydrate metabolism</keyword>
<protein>
    <recommendedName>
        <fullName evidence="8">Pectate lyase domain-containing protein</fullName>
    </recommendedName>
</protein>
<evidence type="ECO:0000256" key="2">
    <source>
        <dbReference type="ARBA" id="ARBA00023085"/>
    </source>
</evidence>
<feature type="chain" id="PRO_5019805262" description="Pectate lyase domain-containing protein" evidence="7">
    <location>
        <begin position="25"/>
        <end position="796"/>
    </location>
</feature>
<dbReference type="PROSITE" id="PS00503">
    <property type="entry name" value="PECTINESTERASE_2"/>
    <property type="match status" value="1"/>
</dbReference>
<evidence type="ECO:0000259" key="8">
    <source>
        <dbReference type="SMART" id="SM00656"/>
    </source>
</evidence>
<dbReference type="InterPro" id="IPR011050">
    <property type="entry name" value="Pectin_lyase_fold/virulence"/>
</dbReference>
<sequence>MASAALAALLLAGCAGPGPTPADAGRPQLDAATAARHTAAAYLAQGVSPWQPEDVDADALTADFTVAADGSGSHRSVQAAVDAVPAAAAATPGRRWVIRIRPGVYRGPLCVRDKPPLALVGAAGGRDGVVLVDQRHAGLAKPAGTPAQPCQPNLQAERHGTSGSATAVIASPDVLLAHLTIANDATGAFSRPTPLPAAAQGEGAQAVALMTLADRVQLDNLRLVSHQDTLYVRRPAPSAPARVFMRASLVEGDVDFVFGNATLVVDDSTLLSRADRLRSRSGGGGHVLAPSTPAAQPLGFLVQRSRFIAEPGLADASTSLGRAWDEGVVPGTWQAGVSPNGQALVRDSALGPHLGGWAASTARRPFTPSADTAANANRFAEFHNQPAPADAARETAPHGWATAGGGTRGGADAAPGDVHTVRNRAELLAALRPHPRPRIVQVQGRIDLATNAAGRPLGAADFQAPGFSWPAFAAAYDPATWGRRPPAGPLEDGRRASAAAQAAHVIVRVPSRTTLIGLGADATLSGGGLLLDGVRDVIVRNLHLQQAFDHFPAWDPVDNGHGEWNAEHDLLALRRASQVWIDHCTFDRLAPGTPAPAVLLGRTMQHTDGLLDITRGATHVTVSWSLLRGGDKTALIGGSDRHTDDAGRLQISFHHNLWQASRERAPRVRFGQVHLANNLYLVPDASAFGYSIGLGHQASVLSRHNAWQATGGVAPPRLVRRLGTARAFDDQGSALNGQPLTRAALLADVAEAATLAATVDWQPPAPPPLDAAAEVPARVRALAGAGRLVALPLEAR</sequence>
<organism evidence="9 10">
    <name type="scientific">Pseudaquabacterium pictum</name>
    <dbReference type="NCBI Taxonomy" id="2315236"/>
    <lineage>
        <taxon>Bacteria</taxon>
        <taxon>Pseudomonadati</taxon>
        <taxon>Pseudomonadota</taxon>
        <taxon>Betaproteobacteria</taxon>
        <taxon>Burkholderiales</taxon>
        <taxon>Sphaerotilaceae</taxon>
        <taxon>Pseudaquabacterium</taxon>
    </lineage>
</organism>
<keyword evidence="1" id="KW-0378">Hydrolase</keyword>
<dbReference type="InterPro" id="IPR045032">
    <property type="entry name" value="PEL"/>
</dbReference>
<dbReference type="PANTHER" id="PTHR31683:SF18">
    <property type="entry name" value="PECTATE LYASE 21-RELATED"/>
    <property type="match status" value="1"/>
</dbReference>
<dbReference type="InterPro" id="IPR012334">
    <property type="entry name" value="Pectin_lyas_fold"/>
</dbReference>
<dbReference type="SMART" id="SM00656">
    <property type="entry name" value="Amb_all"/>
    <property type="match status" value="1"/>
</dbReference>
<dbReference type="GO" id="GO:0042545">
    <property type="term" value="P:cell wall modification"/>
    <property type="evidence" value="ECO:0007669"/>
    <property type="project" value="InterPro"/>
</dbReference>
<keyword evidence="5" id="KW-0624">Polysaccharide degradation</keyword>